<dbReference type="PANTHER" id="PTHR38050:SF2">
    <property type="entry name" value="FERULOYL ESTERASE C-RELATED"/>
    <property type="match status" value="1"/>
</dbReference>
<dbReference type="InterPro" id="IPR029058">
    <property type="entry name" value="AB_hydrolase_fold"/>
</dbReference>
<keyword evidence="3" id="KW-0858">Xylan degradation</keyword>
<dbReference type="Pfam" id="PF00326">
    <property type="entry name" value="Peptidase_S9"/>
    <property type="match status" value="1"/>
</dbReference>
<dbReference type="InterPro" id="IPR043595">
    <property type="entry name" value="FaeB/C/D"/>
</dbReference>
<dbReference type="SUPFAM" id="SSF53474">
    <property type="entry name" value="alpha/beta-Hydrolases"/>
    <property type="match status" value="1"/>
</dbReference>
<name>A0A3N0E0K9_9ACTN</name>
<evidence type="ECO:0000256" key="8">
    <source>
        <dbReference type="SAM" id="SignalP"/>
    </source>
</evidence>
<evidence type="ECO:0000256" key="7">
    <source>
        <dbReference type="ARBA" id="ARBA00023326"/>
    </source>
</evidence>
<evidence type="ECO:0000313" key="10">
    <source>
        <dbReference type="EMBL" id="RNL81388.1"/>
    </source>
</evidence>
<keyword evidence="7" id="KW-0624">Polysaccharide degradation</keyword>
<dbReference type="PANTHER" id="PTHR38050">
    <property type="match status" value="1"/>
</dbReference>
<dbReference type="GO" id="GO:0030600">
    <property type="term" value="F:feruloyl esterase activity"/>
    <property type="evidence" value="ECO:0007669"/>
    <property type="project" value="InterPro"/>
</dbReference>
<dbReference type="EMBL" id="RJSG01000001">
    <property type="protein sequence ID" value="RNL81388.1"/>
    <property type="molecule type" value="Genomic_DNA"/>
</dbReference>
<proteinExistence type="predicted"/>
<evidence type="ECO:0000256" key="1">
    <source>
        <dbReference type="ARBA" id="ARBA00004613"/>
    </source>
</evidence>
<comment type="subcellular location">
    <subcellularLocation>
        <location evidence="1">Secreted</location>
    </subcellularLocation>
</comment>
<keyword evidence="6" id="KW-0119">Carbohydrate metabolism</keyword>
<evidence type="ECO:0000256" key="6">
    <source>
        <dbReference type="ARBA" id="ARBA00023277"/>
    </source>
</evidence>
<protein>
    <recommendedName>
        <fullName evidence="9">Peptidase S9 prolyl oligopeptidase catalytic domain-containing protein</fullName>
    </recommendedName>
</protein>
<evidence type="ECO:0000256" key="3">
    <source>
        <dbReference type="ARBA" id="ARBA00022651"/>
    </source>
</evidence>
<evidence type="ECO:0000256" key="4">
    <source>
        <dbReference type="ARBA" id="ARBA00022729"/>
    </source>
</evidence>
<sequence>MTTHRIRAVVTTVALVSGLLLAPAVPVADAATGITVGTCTLRTGDQQLPVTYDGRTYQVLTHVPARLAATRALVISMHGATQSGPMMRDSSGMNASSDKHGYAVAYPTGGYFNLGFDLPAGNFWNVDGLPLFKIPPPPTSREDTRFVVAIAHQLTRALCLDRRRIYATGASNGGIMSSYLACHDADVFAAVAPVMGVRAGKATGSDFQTIDTADCRPSRPIAILALHGMKDPVLPYAGQKGGGVWGPAWGYPVEAAIARWVKLDGCTSGPVRTTVSPTISRRVWSGCPGNVTVQAMISTKAGHSWWGHPTPVPFNFVAGPDDLSADANELIWAFLSRYRLPAN</sequence>
<dbReference type="InterPro" id="IPR001375">
    <property type="entry name" value="Peptidase_S9_cat"/>
</dbReference>
<organism evidence="10 11">
    <name type="scientific">Nocardioides marmorisolisilvae</name>
    <dbReference type="NCBI Taxonomy" id="1542737"/>
    <lineage>
        <taxon>Bacteria</taxon>
        <taxon>Bacillati</taxon>
        <taxon>Actinomycetota</taxon>
        <taxon>Actinomycetes</taxon>
        <taxon>Propionibacteriales</taxon>
        <taxon>Nocardioidaceae</taxon>
        <taxon>Nocardioides</taxon>
    </lineage>
</organism>
<dbReference type="GO" id="GO:0005576">
    <property type="term" value="C:extracellular region"/>
    <property type="evidence" value="ECO:0007669"/>
    <property type="project" value="UniProtKB-SubCell"/>
</dbReference>
<dbReference type="GO" id="GO:0045493">
    <property type="term" value="P:xylan catabolic process"/>
    <property type="evidence" value="ECO:0007669"/>
    <property type="project" value="UniProtKB-KW"/>
</dbReference>
<evidence type="ECO:0000313" key="11">
    <source>
        <dbReference type="Proteomes" id="UP000277094"/>
    </source>
</evidence>
<evidence type="ECO:0000256" key="2">
    <source>
        <dbReference type="ARBA" id="ARBA00022525"/>
    </source>
</evidence>
<dbReference type="Gene3D" id="3.40.50.1820">
    <property type="entry name" value="alpha/beta hydrolase"/>
    <property type="match status" value="1"/>
</dbReference>
<keyword evidence="11" id="KW-1185">Reference proteome</keyword>
<keyword evidence="4 8" id="KW-0732">Signal</keyword>
<accession>A0A3N0E0K9</accession>
<keyword evidence="5" id="KW-0378">Hydrolase</keyword>
<reference evidence="10 11" key="1">
    <citation type="submission" date="2018-11" db="EMBL/GenBank/DDBJ databases">
        <authorList>
            <person name="Li F."/>
        </authorList>
    </citation>
    <scope>NUCLEOTIDE SEQUENCE [LARGE SCALE GENOMIC DNA]</scope>
    <source>
        <strain evidence="10 11">KIS18-7</strain>
    </source>
</reference>
<feature type="chain" id="PRO_5018197390" description="Peptidase S9 prolyl oligopeptidase catalytic domain-containing protein" evidence="8">
    <location>
        <begin position="31"/>
        <end position="343"/>
    </location>
</feature>
<gene>
    <name evidence="10" type="ORF">EFL95_03355</name>
</gene>
<dbReference type="Proteomes" id="UP000277094">
    <property type="component" value="Unassembled WGS sequence"/>
</dbReference>
<comment type="caution">
    <text evidence="10">The sequence shown here is derived from an EMBL/GenBank/DDBJ whole genome shotgun (WGS) entry which is preliminary data.</text>
</comment>
<evidence type="ECO:0000256" key="5">
    <source>
        <dbReference type="ARBA" id="ARBA00022801"/>
    </source>
</evidence>
<dbReference type="RefSeq" id="WP_123232592.1">
    <property type="nucleotide sequence ID" value="NZ_RJSG01000001.1"/>
</dbReference>
<evidence type="ECO:0000259" key="9">
    <source>
        <dbReference type="Pfam" id="PF00326"/>
    </source>
</evidence>
<dbReference type="AlphaFoldDB" id="A0A3N0E0K9"/>
<keyword evidence="2" id="KW-0964">Secreted</keyword>
<dbReference type="GO" id="GO:0006508">
    <property type="term" value="P:proteolysis"/>
    <property type="evidence" value="ECO:0007669"/>
    <property type="project" value="InterPro"/>
</dbReference>
<dbReference type="OrthoDB" id="9767239at2"/>
<dbReference type="GO" id="GO:0008236">
    <property type="term" value="F:serine-type peptidase activity"/>
    <property type="evidence" value="ECO:0007669"/>
    <property type="project" value="InterPro"/>
</dbReference>
<feature type="domain" description="Peptidase S9 prolyl oligopeptidase catalytic" evidence="9">
    <location>
        <begin position="148"/>
        <end position="199"/>
    </location>
</feature>
<feature type="signal peptide" evidence="8">
    <location>
        <begin position="1"/>
        <end position="30"/>
    </location>
</feature>